<evidence type="ECO:0000313" key="2">
    <source>
        <dbReference type="Proteomes" id="UP000078397"/>
    </source>
</evidence>
<dbReference type="RefSeq" id="XP_018143786.1">
    <property type="nucleotide sequence ID" value="XM_018292135.1"/>
</dbReference>
<dbReference type="GeneID" id="28856129"/>
<dbReference type="OrthoDB" id="4725912at2759"/>
<sequence>MPSLLSRLASASQSLGGEAKTPSRAFTICISSSDPLKLTTIYPTGAASHAPPLYSFTGSTSTKPNVVLYYGNPSHPNIIGQGYFSSSGSKCELHLRGMPITLRQSQMSGNYTLESPVTGRMKWKLSEMSGTSLYLHDAAGNVVAKLKSAHGDKVLEFYVPCDDIFAEAVVFSAATAKVINSTNNEAAAEVISSILTS</sequence>
<proteinExistence type="predicted"/>
<gene>
    <name evidence="1" type="ORF">VFPPC_14366</name>
</gene>
<evidence type="ECO:0000313" key="1">
    <source>
        <dbReference type="EMBL" id="OAQ66699.1"/>
    </source>
</evidence>
<dbReference type="KEGG" id="pchm:VFPPC_14366"/>
<accession>A0A179FNW8</accession>
<dbReference type="Proteomes" id="UP000078397">
    <property type="component" value="Unassembled WGS sequence"/>
</dbReference>
<keyword evidence="2" id="KW-1185">Reference proteome</keyword>
<dbReference type="AlphaFoldDB" id="A0A179FNW8"/>
<protein>
    <submittedName>
        <fullName evidence="1">Uncharacterized protein</fullName>
    </submittedName>
</protein>
<dbReference type="EMBL" id="LSBJ02000004">
    <property type="protein sequence ID" value="OAQ66699.1"/>
    <property type="molecule type" value="Genomic_DNA"/>
</dbReference>
<comment type="caution">
    <text evidence="1">The sequence shown here is derived from an EMBL/GenBank/DDBJ whole genome shotgun (WGS) entry which is preliminary data.</text>
</comment>
<organism evidence="1 2">
    <name type="scientific">Pochonia chlamydosporia 170</name>
    <dbReference type="NCBI Taxonomy" id="1380566"/>
    <lineage>
        <taxon>Eukaryota</taxon>
        <taxon>Fungi</taxon>
        <taxon>Dikarya</taxon>
        <taxon>Ascomycota</taxon>
        <taxon>Pezizomycotina</taxon>
        <taxon>Sordariomycetes</taxon>
        <taxon>Hypocreomycetidae</taxon>
        <taxon>Hypocreales</taxon>
        <taxon>Clavicipitaceae</taxon>
        <taxon>Pochonia</taxon>
    </lineage>
</organism>
<reference evidence="1 2" key="1">
    <citation type="journal article" date="2016" name="PLoS Pathog.">
        <title>Biosynthesis of antibiotic leucinostatins in bio-control fungus Purpureocillium lilacinum and their inhibition on phytophthora revealed by genome mining.</title>
        <authorList>
            <person name="Wang G."/>
            <person name="Liu Z."/>
            <person name="Lin R."/>
            <person name="Li E."/>
            <person name="Mao Z."/>
            <person name="Ling J."/>
            <person name="Yang Y."/>
            <person name="Yin W.B."/>
            <person name="Xie B."/>
        </authorList>
    </citation>
    <scope>NUCLEOTIDE SEQUENCE [LARGE SCALE GENOMIC DNA]</scope>
    <source>
        <strain evidence="1">170</strain>
    </source>
</reference>
<name>A0A179FNW8_METCM</name>